<dbReference type="EMBL" id="JAPMLT010000020">
    <property type="protein sequence ID" value="MCX7572393.1"/>
    <property type="molecule type" value="Genomic_DNA"/>
</dbReference>
<organism evidence="1 2">
    <name type="scientific">Tumebacillus lacus</name>
    <dbReference type="NCBI Taxonomy" id="2995335"/>
    <lineage>
        <taxon>Bacteria</taxon>
        <taxon>Bacillati</taxon>
        <taxon>Bacillota</taxon>
        <taxon>Bacilli</taxon>
        <taxon>Bacillales</taxon>
        <taxon>Alicyclobacillaceae</taxon>
        <taxon>Tumebacillus</taxon>
    </lineage>
</organism>
<sequence length="120" mass="13616">MKYSFETEIVVAADQQWLVCKLPDQIKVVEEFLGVEIQERGGAAEFFMEAIDKVLSGKDEAQYVSGNVIALDVMKDQTFVTEMLADDGIGNACYIETEELKKLILVWLDELEKFNQSQKD</sequence>
<accession>A0ABT3X8U5</accession>
<dbReference type="RefSeq" id="WP_267153641.1">
    <property type="nucleotide sequence ID" value="NZ_JAPMLT010000020.1"/>
</dbReference>
<keyword evidence="2" id="KW-1185">Reference proteome</keyword>
<dbReference type="Proteomes" id="UP001208017">
    <property type="component" value="Unassembled WGS sequence"/>
</dbReference>
<name>A0ABT3X8U5_9BACL</name>
<gene>
    <name evidence="1" type="ORF">OS242_21010</name>
</gene>
<reference evidence="1 2" key="1">
    <citation type="submission" date="2022-11" db="EMBL/GenBank/DDBJ databases">
        <title>Study of microbial diversity in lake waters.</title>
        <authorList>
            <person name="Zhang J."/>
        </authorList>
    </citation>
    <scope>NUCLEOTIDE SEQUENCE [LARGE SCALE GENOMIC DNA]</scope>
    <source>
        <strain evidence="1 2">DT12</strain>
    </source>
</reference>
<comment type="caution">
    <text evidence="1">The sequence shown here is derived from an EMBL/GenBank/DDBJ whole genome shotgun (WGS) entry which is preliminary data.</text>
</comment>
<proteinExistence type="predicted"/>
<evidence type="ECO:0000313" key="1">
    <source>
        <dbReference type="EMBL" id="MCX7572393.1"/>
    </source>
</evidence>
<protein>
    <submittedName>
        <fullName evidence="1">Uncharacterized protein</fullName>
    </submittedName>
</protein>
<evidence type="ECO:0000313" key="2">
    <source>
        <dbReference type="Proteomes" id="UP001208017"/>
    </source>
</evidence>